<accession>A0AA86VSE4</accession>
<dbReference type="AlphaFoldDB" id="A0AA86VSE4"/>
<organism evidence="1 2">
    <name type="scientific">Sphenostylis stenocarpa</name>
    <dbReference type="NCBI Taxonomy" id="92480"/>
    <lineage>
        <taxon>Eukaryota</taxon>
        <taxon>Viridiplantae</taxon>
        <taxon>Streptophyta</taxon>
        <taxon>Embryophyta</taxon>
        <taxon>Tracheophyta</taxon>
        <taxon>Spermatophyta</taxon>
        <taxon>Magnoliopsida</taxon>
        <taxon>eudicotyledons</taxon>
        <taxon>Gunneridae</taxon>
        <taxon>Pentapetalae</taxon>
        <taxon>rosids</taxon>
        <taxon>fabids</taxon>
        <taxon>Fabales</taxon>
        <taxon>Fabaceae</taxon>
        <taxon>Papilionoideae</taxon>
        <taxon>50 kb inversion clade</taxon>
        <taxon>NPAAA clade</taxon>
        <taxon>indigoferoid/millettioid clade</taxon>
        <taxon>Phaseoleae</taxon>
        <taxon>Sphenostylis</taxon>
    </lineage>
</organism>
<dbReference type="EMBL" id="OY731403">
    <property type="protein sequence ID" value="CAJ1962698.1"/>
    <property type="molecule type" value="Genomic_DNA"/>
</dbReference>
<gene>
    <name evidence="1" type="ORF">AYBTSS11_LOCUS19385</name>
</gene>
<proteinExistence type="predicted"/>
<name>A0AA86VSE4_9FABA</name>
<reference evidence="1" key="1">
    <citation type="submission" date="2023-10" db="EMBL/GenBank/DDBJ databases">
        <authorList>
            <person name="Domelevo Entfellner J.-B."/>
        </authorList>
    </citation>
    <scope>NUCLEOTIDE SEQUENCE</scope>
</reference>
<dbReference type="Gramene" id="rna-AYBTSS11_LOCUS19385">
    <property type="protein sequence ID" value="CAJ1962698.1"/>
    <property type="gene ID" value="gene-AYBTSS11_LOCUS19385"/>
</dbReference>
<keyword evidence="2" id="KW-1185">Reference proteome</keyword>
<sequence>MAWQDLKTPPHWWVSGSKSPDLQESESTIISNTYPTTSFVSISEEITATAPNLVSAHFCLFLSLFTFSDFQPRFHSYLLFTLLLFHECYAMSRFSHS</sequence>
<protein>
    <submittedName>
        <fullName evidence="1">Uncharacterized protein</fullName>
    </submittedName>
</protein>
<evidence type="ECO:0000313" key="2">
    <source>
        <dbReference type="Proteomes" id="UP001189624"/>
    </source>
</evidence>
<dbReference type="Proteomes" id="UP001189624">
    <property type="component" value="Chromosome 6"/>
</dbReference>
<evidence type="ECO:0000313" key="1">
    <source>
        <dbReference type="EMBL" id="CAJ1962698.1"/>
    </source>
</evidence>